<dbReference type="Gene3D" id="3.40.50.1000">
    <property type="entry name" value="HAD superfamily/HAD-like"/>
    <property type="match status" value="1"/>
</dbReference>
<protein>
    <submittedName>
        <fullName evidence="1">?-D-glucose-1-phosphatase</fullName>
    </submittedName>
</protein>
<dbReference type="EMBL" id="CACRSM010000002">
    <property type="protein sequence ID" value="VYS83907.1"/>
    <property type="molecule type" value="Genomic_DNA"/>
</dbReference>
<dbReference type="SFLD" id="SFLDG01129">
    <property type="entry name" value="C1.5:_HAD__Beta-PGM__Phosphata"/>
    <property type="match status" value="1"/>
</dbReference>
<dbReference type="AlphaFoldDB" id="A0A6N2RS19"/>
<dbReference type="SFLD" id="SFLDS00003">
    <property type="entry name" value="Haloacid_Dehalogenase"/>
    <property type="match status" value="1"/>
</dbReference>
<dbReference type="InterPro" id="IPR023198">
    <property type="entry name" value="PGP-like_dom2"/>
</dbReference>
<dbReference type="InterPro" id="IPR023214">
    <property type="entry name" value="HAD_sf"/>
</dbReference>
<dbReference type="InterPro" id="IPR036412">
    <property type="entry name" value="HAD-like_sf"/>
</dbReference>
<evidence type="ECO:0000313" key="1">
    <source>
        <dbReference type="EMBL" id="VYS83907.1"/>
    </source>
</evidence>
<name>A0A6N2RS19_9ACTO</name>
<gene>
    <name evidence="1" type="ORF">AOLFYP35_00506</name>
</gene>
<proteinExistence type="predicted"/>
<dbReference type="InterPro" id="IPR006439">
    <property type="entry name" value="HAD-SF_hydro_IA"/>
</dbReference>
<dbReference type="PRINTS" id="PR00413">
    <property type="entry name" value="HADHALOGNASE"/>
</dbReference>
<dbReference type="PANTHER" id="PTHR43611">
    <property type="entry name" value="ALPHA-D-GLUCOSE 1-PHOSPHATE PHOSPHATASE"/>
    <property type="match status" value="1"/>
</dbReference>
<reference evidence="1" key="1">
    <citation type="submission" date="2019-11" db="EMBL/GenBank/DDBJ databases">
        <authorList>
            <person name="Feng L."/>
        </authorList>
    </citation>
    <scope>NUCLEOTIDE SEQUENCE</scope>
    <source>
        <strain evidence="1">AodontolyticusLFYP35</strain>
    </source>
</reference>
<dbReference type="Pfam" id="PF00702">
    <property type="entry name" value="Hydrolase"/>
    <property type="match status" value="1"/>
</dbReference>
<dbReference type="SUPFAM" id="SSF56784">
    <property type="entry name" value="HAD-like"/>
    <property type="match status" value="1"/>
</dbReference>
<sequence length="211" mass="23476">MTDELNTELIFFDVGGVLVSQRPDPREFASIIGLDDSAECVSLVDKAVWAHRDSYDEGMSDLDFWDSVSGDCGLPQPSEDQVHKLVIADASRMHAIDEAAAHLLSDLRSAGYHLGLLTNMPATHASVVMESVWAQRYINGPMIFSSHIGITKPNRAIYREALASAQREPQKLLYIDDRSEYVKAAEYLDIPALTWENADTIREDLKKLGIL</sequence>
<dbReference type="PANTHER" id="PTHR43611:SF3">
    <property type="entry name" value="FLAVIN MONONUCLEOTIDE HYDROLASE 1, CHLOROPLATIC"/>
    <property type="match status" value="1"/>
</dbReference>
<accession>A0A6N2RS19</accession>
<organism evidence="1">
    <name type="scientific">Schaalia odontolytica</name>
    <dbReference type="NCBI Taxonomy" id="1660"/>
    <lineage>
        <taxon>Bacteria</taxon>
        <taxon>Bacillati</taxon>
        <taxon>Actinomycetota</taxon>
        <taxon>Actinomycetes</taxon>
        <taxon>Actinomycetales</taxon>
        <taxon>Actinomycetaceae</taxon>
        <taxon>Schaalia</taxon>
    </lineage>
</organism>
<dbReference type="Gene3D" id="1.10.150.240">
    <property type="entry name" value="Putative phosphatase, domain 2"/>
    <property type="match status" value="1"/>
</dbReference>